<proteinExistence type="predicted"/>
<reference evidence="2 3" key="1">
    <citation type="journal article" date="2015" name="Nature">
        <title>rRNA introns, odd ribosomes, and small enigmatic genomes across a large radiation of phyla.</title>
        <authorList>
            <person name="Brown C.T."/>
            <person name="Hug L.A."/>
            <person name="Thomas B.C."/>
            <person name="Sharon I."/>
            <person name="Castelle C.J."/>
            <person name="Singh A."/>
            <person name="Wilkins M.J."/>
            <person name="Williams K.H."/>
            <person name="Banfield J.F."/>
        </authorList>
    </citation>
    <scope>NUCLEOTIDE SEQUENCE [LARGE SCALE GENOMIC DNA]</scope>
</reference>
<evidence type="ECO:0000313" key="3">
    <source>
        <dbReference type="Proteomes" id="UP000033980"/>
    </source>
</evidence>
<protein>
    <submittedName>
        <fullName evidence="2">Uncharacterized protein</fullName>
    </submittedName>
</protein>
<dbReference type="Proteomes" id="UP000033980">
    <property type="component" value="Unassembled WGS sequence"/>
</dbReference>
<dbReference type="AlphaFoldDB" id="A0A0G1D9J2"/>
<gene>
    <name evidence="2" type="ORF">UV68_C0012G0011</name>
</gene>
<organism evidence="2 3">
    <name type="scientific">Candidatus Collierbacteria bacterium GW2011_GWC2_43_12</name>
    <dbReference type="NCBI Taxonomy" id="1618390"/>
    <lineage>
        <taxon>Bacteria</taxon>
        <taxon>Candidatus Collieribacteriota</taxon>
    </lineage>
</organism>
<feature type="transmembrane region" description="Helical" evidence="1">
    <location>
        <begin position="156"/>
        <end position="177"/>
    </location>
</feature>
<keyword evidence="1" id="KW-1133">Transmembrane helix</keyword>
<dbReference type="EMBL" id="LCFK01000012">
    <property type="protein sequence ID" value="KKS94372.1"/>
    <property type="molecule type" value="Genomic_DNA"/>
</dbReference>
<evidence type="ECO:0000256" key="1">
    <source>
        <dbReference type="SAM" id="Phobius"/>
    </source>
</evidence>
<name>A0A0G1D9J2_9BACT</name>
<evidence type="ECO:0000313" key="2">
    <source>
        <dbReference type="EMBL" id="KKS94372.1"/>
    </source>
</evidence>
<keyword evidence="1" id="KW-0472">Membrane</keyword>
<sequence>MKTKYLPLLLVFLIGAVYLSLPTPTLPDLRDSARSDEEGDTWQNPDQKGFYSDLTRSEVLSDIQSKSQIKFLGLTLPTYRLNYPPEDAFTLVRDQTKSNYLEEIVYPMRNSTFVNGWEPEKAPQNANLTPDEIPDISLHGVAYQAKITLRPVNSPVWARLIIWTLIFPSAYLVSLAFKNA</sequence>
<comment type="caution">
    <text evidence="2">The sequence shown here is derived from an EMBL/GenBank/DDBJ whole genome shotgun (WGS) entry which is preliminary data.</text>
</comment>
<accession>A0A0G1D9J2</accession>
<keyword evidence="1" id="KW-0812">Transmembrane</keyword>